<dbReference type="PRINTS" id="PR00237">
    <property type="entry name" value="GPCRRHODOPSN"/>
</dbReference>
<keyword evidence="4 5" id="KW-0472">Membrane</keyword>
<evidence type="ECO:0000256" key="1">
    <source>
        <dbReference type="ARBA" id="ARBA00004370"/>
    </source>
</evidence>
<proteinExistence type="predicted"/>
<feature type="transmembrane region" description="Helical" evidence="5">
    <location>
        <begin position="49"/>
        <end position="71"/>
    </location>
</feature>
<evidence type="ECO:0000256" key="3">
    <source>
        <dbReference type="ARBA" id="ARBA00022989"/>
    </source>
</evidence>
<gene>
    <name evidence="7" type="ORF">BpHYR1_005333</name>
</gene>
<dbReference type="GO" id="GO:0004930">
    <property type="term" value="F:G protein-coupled receptor activity"/>
    <property type="evidence" value="ECO:0007669"/>
    <property type="project" value="InterPro"/>
</dbReference>
<dbReference type="Proteomes" id="UP000276133">
    <property type="component" value="Unassembled WGS sequence"/>
</dbReference>
<dbReference type="PROSITE" id="PS50262">
    <property type="entry name" value="G_PROTEIN_RECEP_F1_2"/>
    <property type="match status" value="1"/>
</dbReference>
<dbReference type="Gene3D" id="1.20.1070.10">
    <property type="entry name" value="Rhodopsin 7-helix transmembrane proteins"/>
    <property type="match status" value="1"/>
</dbReference>
<comment type="subcellular location">
    <subcellularLocation>
        <location evidence="1">Membrane</location>
    </subcellularLocation>
</comment>
<feature type="transmembrane region" description="Helical" evidence="5">
    <location>
        <begin position="122"/>
        <end position="150"/>
    </location>
</feature>
<dbReference type="Pfam" id="PF00001">
    <property type="entry name" value="7tm_1"/>
    <property type="match status" value="1"/>
</dbReference>
<evidence type="ECO:0000256" key="2">
    <source>
        <dbReference type="ARBA" id="ARBA00022692"/>
    </source>
</evidence>
<keyword evidence="8" id="KW-1185">Reference proteome</keyword>
<dbReference type="GO" id="GO:0016020">
    <property type="term" value="C:membrane"/>
    <property type="evidence" value="ECO:0007669"/>
    <property type="project" value="UniProtKB-SubCell"/>
</dbReference>
<evidence type="ECO:0000313" key="7">
    <source>
        <dbReference type="EMBL" id="RNA20034.1"/>
    </source>
</evidence>
<feature type="transmembrane region" description="Helical" evidence="5">
    <location>
        <begin position="83"/>
        <end position="102"/>
    </location>
</feature>
<evidence type="ECO:0000256" key="5">
    <source>
        <dbReference type="SAM" id="Phobius"/>
    </source>
</evidence>
<evidence type="ECO:0000313" key="8">
    <source>
        <dbReference type="Proteomes" id="UP000276133"/>
    </source>
</evidence>
<dbReference type="InterPro" id="IPR017452">
    <property type="entry name" value="GPCR_Rhodpsn_7TM"/>
</dbReference>
<feature type="transmembrane region" description="Helical" evidence="5">
    <location>
        <begin position="311"/>
        <end position="333"/>
    </location>
</feature>
<feature type="transmembrane region" description="Helical" evidence="5">
    <location>
        <begin position="232"/>
        <end position="254"/>
    </location>
</feature>
<feature type="transmembrane region" description="Helical" evidence="5">
    <location>
        <begin position="275"/>
        <end position="299"/>
    </location>
</feature>
<dbReference type="OrthoDB" id="9983318at2759"/>
<dbReference type="STRING" id="10195.A0A3M7R9E3"/>
<evidence type="ECO:0000259" key="6">
    <source>
        <dbReference type="PROSITE" id="PS50262"/>
    </source>
</evidence>
<feature type="transmembrane region" description="Helical" evidence="5">
    <location>
        <begin position="171"/>
        <end position="192"/>
    </location>
</feature>
<name>A0A3M7R9E3_BRAPC</name>
<dbReference type="AlphaFoldDB" id="A0A3M7R9E3"/>
<keyword evidence="7" id="KW-0675">Receptor</keyword>
<sequence>MSQNYIFYTRIFADEENSTQLLANERYFMFFKSFSQHRMHNIFYPTELILSYYTMFLIILGTICNAISFMVMNARKLRNYSCMKILSFLSIVDTLVLYQWNLNTFFKYNLSSPPHFEDLEEISIVWCRLISFLAFSTLQISSWLLALVSFDRAMGVYSTCWTRQMNKSKKLYTLIIFICVFVLLLNSHLLVFNGFYVEKINPETSQSYKAIICYQSKWDEDYIFPKWQTVHLFMYNAIPFLIMLVCNFFIIYNVKYARKVKSHNKKSEKRKKRMTFMLILVTCTFMILTLPSVIVHTFYREILSDKPYRRMINLIVNNLVHTSHAINFFLYIFSAPNFRTEFNQFFADLMSKFRKSESQNLRSQLVEQTDSNKRKSFASTIILTKSDQNNKNNQNNAKSLFI</sequence>
<comment type="caution">
    <text evidence="7">The sequence shown here is derived from an EMBL/GenBank/DDBJ whole genome shotgun (WGS) entry which is preliminary data.</text>
</comment>
<keyword evidence="2 5" id="KW-0812">Transmembrane</keyword>
<evidence type="ECO:0000256" key="4">
    <source>
        <dbReference type="ARBA" id="ARBA00023136"/>
    </source>
</evidence>
<organism evidence="7 8">
    <name type="scientific">Brachionus plicatilis</name>
    <name type="common">Marine rotifer</name>
    <name type="synonym">Brachionus muelleri</name>
    <dbReference type="NCBI Taxonomy" id="10195"/>
    <lineage>
        <taxon>Eukaryota</taxon>
        <taxon>Metazoa</taxon>
        <taxon>Spiralia</taxon>
        <taxon>Gnathifera</taxon>
        <taxon>Rotifera</taxon>
        <taxon>Eurotatoria</taxon>
        <taxon>Monogononta</taxon>
        <taxon>Pseudotrocha</taxon>
        <taxon>Ploima</taxon>
        <taxon>Brachionidae</taxon>
        <taxon>Brachionus</taxon>
    </lineage>
</organism>
<dbReference type="InterPro" id="IPR000276">
    <property type="entry name" value="GPCR_Rhodpsn"/>
</dbReference>
<dbReference type="InterPro" id="IPR052954">
    <property type="entry name" value="GPCR-Ligand_Int"/>
</dbReference>
<accession>A0A3M7R9E3</accession>
<dbReference type="SUPFAM" id="SSF81321">
    <property type="entry name" value="Family A G protein-coupled receptor-like"/>
    <property type="match status" value="1"/>
</dbReference>
<dbReference type="PANTHER" id="PTHR46641">
    <property type="entry name" value="FMRFAMIDE RECEPTOR-RELATED"/>
    <property type="match status" value="1"/>
</dbReference>
<feature type="domain" description="G-protein coupled receptors family 1 profile" evidence="6">
    <location>
        <begin position="64"/>
        <end position="331"/>
    </location>
</feature>
<keyword evidence="3 5" id="KW-1133">Transmembrane helix</keyword>
<protein>
    <submittedName>
        <fullName evidence="7">FMRFamide receptor-like</fullName>
    </submittedName>
</protein>
<reference evidence="7 8" key="1">
    <citation type="journal article" date="2018" name="Sci. Rep.">
        <title>Genomic signatures of local adaptation to the degree of environmental predictability in rotifers.</title>
        <authorList>
            <person name="Franch-Gras L."/>
            <person name="Hahn C."/>
            <person name="Garcia-Roger E.M."/>
            <person name="Carmona M.J."/>
            <person name="Serra M."/>
            <person name="Gomez A."/>
        </authorList>
    </citation>
    <scope>NUCLEOTIDE SEQUENCE [LARGE SCALE GENOMIC DNA]</scope>
    <source>
        <strain evidence="7">HYR1</strain>
    </source>
</reference>
<dbReference type="EMBL" id="REGN01003928">
    <property type="protein sequence ID" value="RNA20034.1"/>
    <property type="molecule type" value="Genomic_DNA"/>
</dbReference>